<evidence type="ECO:0000256" key="1">
    <source>
        <dbReference type="SAM" id="Phobius"/>
    </source>
</evidence>
<gene>
    <name evidence="2" type="ORF">DAEQUDRAFT_764192</name>
</gene>
<reference evidence="2 3" key="1">
    <citation type="journal article" date="2016" name="Mol. Biol. Evol.">
        <title>Comparative Genomics of Early-Diverging Mushroom-Forming Fungi Provides Insights into the Origins of Lignocellulose Decay Capabilities.</title>
        <authorList>
            <person name="Nagy L.G."/>
            <person name="Riley R."/>
            <person name="Tritt A."/>
            <person name="Adam C."/>
            <person name="Daum C."/>
            <person name="Floudas D."/>
            <person name="Sun H."/>
            <person name="Yadav J.S."/>
            <person name="Pangilinan J."/>
            <person name="Larsson K.H."/>
            <person name="Matsuura K."/>
            <person name="Barry K."/>
            <person name="Labutti K."/>
            <person name="Kuo R."/>
            <person name="Ohm R.A."/>
            <person name="Bhattacharya S.S."/>
            <person name="Shirouzu T."/>
            <person name="Yoshinaga Y."/>
            <person name="Martin F.M."/>
            <person name="Grigoriev I.V."/>
            <person name="Hibbett D.S."/>
        </authorList>
    </citation>
    <scope>NUCLEOTIDE SEQUENCE [LARGE SCALE GENOMIC DNA]</scope>
    <source>
        <strain evidence="2 3">L-15889</strain>
    </source>
</reference>
<keyword evidence="1" id="KW-0472">Membrane</keyword>
<dbReference type="OrthoDB" id="2814748at2759"/>
<evidence type="ECO:0000313" key="2">
    <source>
        <dbReference type="EMBL" id="KZT70950.1"/>
    </source>
</evidence>
<organism evidence="2 3">
    <name type="scientific">Daedalea quercina L-15889</name>
    <dbReference type="NCBI Taxonomy" id="1314783"/>
    <lineage>
        <taxon>Eukaryota</taxon>
        <taxon>Fungi</taxon>
        <taxon>Dikarya</taxon>
        <taxon>Basidiomycota</taxon>
        <taxon>Agaricomycotina</taxon>
        <taxon>Agaricomycetes</taxon>
        <taxon>Polyporales</taxon>
        <taxon>Fomitopsis</taxon>
    </lineage>
</organism>
<name>A0A165RMJ3_9APHY</name>
<keyword evidence="1" id="KW-0812">Transmembrane</keyword>
<dbReference type="AlphaFoldDB" id="A0A165RMJ3"/>
<dbReference type="EMBL" id="KV429048">
    <property type="protein sequence ID" value="KZT70950.1"/>
    <property type="molecule type" value="Genomic_DNA"/>
</dbReference>
<accession>A0A165RMJ3</accession>
<protein>
    <submittedName>
        <fullName evidence="2">Uncharacterized protein</fullName>
    </submittedName>
</protein>
<feature type="transmembrane region" description="Helical" evidence="1">
    <location>
        <begin position="170"/>
        <end position="188"/>
    </location>
</feature>
<proteinExistence type="predicted"/>
<keyword evidence="1" id="KW-1133">Transmembrane helix</keyword>
<evidence type="ECO:0000313" key="3">
    <source>
        <dbReference type="Proteomes" id="UP000076727"/>
    </source>
</evidence>
<keyword evidence="3" id="KW-1185">Reference proteome</keyword>
<sequence length="242" mass="27787">MFLLPLLWKGAAMLASVIVAMQYSGLTIVIVGSNSNFRATLGFGGTEWFQRTLDWTFSPSVISGGDVLYAKANRFKDMPYVPIPFIDSHLVFPLGHGIMRFKNDEDDEPPSIEYDWFDVDVEGSVRAPVALPMLEPIEHVQVPLVYLIRRATIRLIGFDPAPTPLPGYFILWYLFGVGTLICSVLLILSHCEYDHYVHNRGVPLQPDWPLPHREREPWWIRLLRFFIPRTLPPIVPWDLPFR</sequence>
<dbReference type="Proteomes" id="UP000076727">
    <property type="component" value="Unassembled WGS sequence"/>
</dbReference>
<feature type="transmembrane region" description="Helical" evidence="1">
    <location>
        <begin position="12"/>
        <end position="32"/>
    </location>
</feature>